<dbReference type="EMBL" id="BTRK01000004">
    <property type="protein sequence ID" value="GMR45984.1"/>
    <property type="molecule type" value="Genomic_DNA"/>
</dbReference>
<keyword evidence="3" id="KW-0328">Glycosyltransferase</keyword>
<comment type="caution">
    <text evidence="8">The sequence shown here is derived from an EMBL/GenBank/DDBJ whole genome shotgun (WGS) entry which is preliminary data.</text>
</comment>
<evidence type="ECO:0000256" key="2">
    <source>
        <dbReference type="ARBA" id="ARBA00012544"/>
    </source>
</evidence>
<protein>
    <recommendedName>
        <fullName evidence="2">glucuronosyltransferase</fullName>
        <ecNumber evidence="2">2.4.1.17</ecNumber>
    </recommendedName>
</protein>
<evidence type="ECO:0000256" key="5">
    <source>
        <dbReference type="ARBA" id="ARBA00022729"/>
    </source>
</evidence>
<accession>A0AAN5CKA9</accession>
<dbReference type="PANTHER" id="PTHR48043:SF23">
    <property type="entry name" value="UDP-GLUCURONOSYLTRANSFERASE"/>
    <property type="match status" value="1"/>
</dbReference>
<dbReference type="InterPro" id="IPR002213">
    <property type="entry name" value="UDP_glucos_trans"/>
</dbReference>
<evidence type="ECO:0000313" key="9">
    <source>
        <dbReference type="Proteomes" id="UP001328107"/>
    </source>
</evidence>
<dbReference type="GO" id="GO:0015020">
    <property type="term" value="F:glucuronosyltransferase activity"/>
    <property type="evidence" value="ECO:0007669"/>
    <property type="project" value="UniProtKB-EC"/>
</dbReference>
<comment type="catalytic activity">
    <reaction evidence="6">
        <text>glucuronate acceptor + UDP-alpha-D-glucuronate = acceptor beta-D-glucuronoside + UDP + H(+)</text>
        <dbReference type="Rhea" id="RHEA:21032"/>
        <dbReference type="ChEBI" id="CHEBI:15378"/>
        <dbReference type="ChEBI" id="CHEBI:58052"/>
        <dbReference type="ChEBI" id="CHEBI:58223"/>
        <dbReference type="ChEBI" id="CHEBI:132367"/>
        <dbReference type="ChEBI" id="CHEBI:132368"/>
        <dbReference type="EC" id="2.4.1.17"/>
    </reaction>
</comment>
<keyword evidence="5" id="KW-0732">Signal</keyword>
<name>A0AAN5CKA9_9BILA</name>
<evidence type="ECO:0000313" key="8">
    <source>
        <dbReference type="EMBL" id="GMR45984.1"/>
    </source>
</evidence>
<evidence type="ECO:0000256" key="7">
    <source>
        <dbReference type="SAM" id="Phobius"/>
    </source>
</evidence>
<dbReference type="Pfam" id="PF00201">
    <property type="entry name" value="UDPGT"/>
    <property type="match status" value="1"/>
</dbReference>
<dbReference type="AlphaFoldDB" id="A0AAN5CKA9"/>
<proteinExistence type="inferred from homology"/>
<evidence type="ECO:0000256" key="1">
    <source>
        <dbReference type="ARBA" id="ARBA00009995"/>
    </source>
</evidence>
<sequence length="86" mass="9550">RYYANAQQMAAKLRSKPFSSKEQLIQYTEFAAEFGASDALRPQSHDMNWIEYNNIDIAIAGIAILLGVGFAAFKACSKICRICSIV</sequence>
<keyword evidence="4" id="KW-0808">Transferase</keyword>
<dbReference type="EC" id="2.4.1.17" evidence="2"/>
<evidence type="ECO:0000256" key="6">
    <source>
        <dbReference type="ARBA" id="ARBA00047475"/>
    </source>
</evidence>
<dbReference type="InterPro" id="IPR050271">
    <property type="entry name" value="UDP-glycosyltransferase"/>
</dbReference>
<dbReference type="PANTHER" id="PTHR48043">
    <property type="entry name" value="EG:EG0003.4 PROTEIN-RELATED"/>
    <property type="match status" value="1"/>
</dbReference>
<feature type="non-terminal residue" evidence="8">
    <location>
        <position position="86"/>
    </location>
</feature>
<feature type="non-terminal residue" evidence="8">
    <location>
        <position position="1"/>
    </location>
</feature>
<reference evidence="9" key="1">
    <citation type="submission" date="2022-10" db="EMBL/GenBank/DDBJ databases">
        <title>Genome assembly of Pristionchus species.</title>
        <authorList>
            <person name="Yoshida K."/>
            <person name="Sommer R.J."/>
        </authorList>
    </citation>
    <scope>NUCLEOTIDE SEQUENCE [LARGE SCALE GENOMIC DNA]</scope>
    <source>
        <strain evidence="9">RS5460</strain>
    </source>
</reference>
<keyword evidence="7" id="KW-0472">Membrane</keyword>
<dbReference type="Proteomes" id="UP001328107">
    <property type="component" value="Unassembled WGS sequence"/>
</dbReference>
<comment type="similarity">
    <text evidence="1">Belongs to the UDP-glycosyltransferase family.</text>
</comment>
<evidence type="ECO:0000256" key="3">
    <source>
        <dbReference type="ARBA" id="ARBA00022676"/>
    </source>
</evidence>
<feature type="transmembrane region" description="Helical" evidence="7">
    <location>
        <begin position="57"/>
        <end position="76"/>
    </location>
</feature>
<organism evidence="8 9">
    <name type="scientific">Pristionchus mayeri</name>
    <dbReference type="NCBI Taxonomy" id="1317129"/>
    <lineage>
        <taxon>Eukaryota</taxon>
        <taxon>Metazoa</taxon>
        <taxon>Ecdysozoa</taxon>
        <taxon>Nematoda</taxon>
        <taxon>Chromadorea</taxon>
        <taxon>Rhabditida</taxon>
        <taxon>Rhabditina</taxon>
        <taxon>Diplogasteromorpha</taxon>
        <taxon>Diplogasteroidea</taxon>
        <taxon>Neodiplogasteridae</taxon>
        <taxon>Pristionchus</taxon>
    </lineage>
</organism>
<keyword evidence="9" id="KW-1185">Reference proteome</keyword>
<evidence type="ECO:0000256" key="4">
    <source>
        <dbReference type="ARBA" id="ARBA00022679"/>
    </source>
</evidence>
<keyword evidence="7" id="KW-1133">Transmembrane helix</keyword>
<keyword evidence="7" id="KW-0812">Transmembrane</keyword>
<gene>
    <name evidence="8" type="ORF">PMAYCL1PPCAC_16179</name>
</gene>